<dbReference type="AlphaFoldDB" id="A0A4Z2HHN8"/>
<dbReference type="EMBL" id="SRLO01000237">
    <property type="protein sequence ID" value="TNN65347.1"/>
    <property type="molecule type" value="Genomic_DNA"/>
</dbReference>
<dbReference type="Proteomes" id="UP000314294">
    <property type="component" value="Unassembled WGS sequence"/>
</dbReference>
<proteinExistence type="predicted"/>
<name>A0A4Z2HHN8_9TELE</name>
<organism evidence="1 2">
    <name type="scientific">Liparis tanakae</name>
    <name type="common">Tanaka's snailfish</name>
    <dbReference type="NCBI Taxonomy" id="230148"/>
    <lineage>
        <taxon>Eukaryota</taxon>
        <taxon>Metazoa</taxon>
        <taxon>Chordata</taxon>
        <taxon>Craniata</taxon>
        <taxon>Vertebrata</taxon>
        <taxon>Euteleostomi</taxon>
        <taxon>Actinopterygii</taxon>
        <taxon>Neopterygii</taxon>
        <taxon>Teleostei</taxon>
        <taxon>Neoteleostei</taxon>
        <taxon>Acanthomorphata</taxon>
        <taxon>Eupercaria</taxon>
        <taxon>Perciformes</taxon>
        <taxon>Cottioidei</taxon>
        <taxon>Cottales</taxon>
        <taxon>Liparidae</taxon>
        <taxon>Liparis</taxon>
    </lineage>
</organism>
<accession>A0A4Z2HHN8</accession>
<keyword evidence="2" id="KW-1185">Reference proteome</keyword>
<protein>
    <submittedName>
        <fullName evidence="1">Uncharacterized protein</fullName>
    </submittedName>
</protein>
<sequence length="204" mass="22078">MQDFPGGQTLTFWRKRTILWTISTRCSSRLKSVRGAASWSKPQPCRSRFTASVSDGRSWFGHVNSEIILYLEEGQRARVRERSSGESEAGAPHPDVLQQPEVAHLVAAALLLEQQGGLDVVGLDAADVVGLLRRGGDRAKFSTSEIMEVLKSVAAVKGRLVTSVMLSLPSGHIPFRTGSSRITDSSLVLSISVVSPSTPNVRLP</sequence>
<comment type="caution">
    <text evidence="1">The sequence shown here is derived from an EMBL/GenBank/DDBJ whole genome shotgun (WGS) entry which is preliminary data.</text>
</comment>
<reference evidence="1 2" key="1">
    <citation type="submission" date="2019-03" db="EMBL/GenBank/DDBJ databases">
        <title>First draft genome of Liparis tanakae, snailfish: a comprehensive survey of snailfish specific genes.</title>
        <authorList>
            <person name="Kim W."/>
            <person name="Song I."/>
            <person name="Jeong J.-H."/>
            <person name="Kim D."/>
            <person name="Kim S."/>
            <person name="Ryu S."/>
            <person name="Song J.Y."/>
            <person name="Lee S.K."/>
        </authorList>
    </citation>
    <scope>NUCLEOTIDE SEQUENCE [LARGE SCALE GENOMIC DNA]</scope>
    <source>
        <tissue evidence="1">Muscle</tissue>
    </source>
</reference>
<evidence type="ECO:0000313" key="2">
    <source>
        <dbReference type="Proteomes" id="UP000314294"/>
    </source>
</evidence>
<gene>
    <name evidence="1" type="ORF">EYF80_024502</name>
</gene>
<evidence type="ECO:0000313" key="1">
    <source>
        <dbReference type="EMBL" id="TNN65347.1"/>
    </source>
</evidence>